<dbReference type="SMART" id="SM00382">
    <property type="entry name" value="AAA"/>
    <property type="match status" value="1"/>
</dbReference>
<feature type="domain" description="ABC transporter" evidence="5">
    <location>
        <begin position="1"/>
        <end position="225"/>
    </location>
</feature>
<accession>A0A0R2MMM1</accession>
<dbReference type="Pfam" id="PF08402">
    <property type="entry name" value="TOBE_2"/>
    <property type="match status" value="1"/>
</dbReference>
<dbReference type="Pfam" id="PF00005">
    <property type="entry name" value="ABC_tran"/>
    <property type="match status" value="1"/>
</dbReference>
<reference evidence="6 7" key="1">
    <citation type="journal article" date="2015" name="Genome Announc.">
        <title>Expanding the biotechnology potential of lactobacilli through comparative genomics of 213 strains and associated genera.</title>
        <authorList>
            <person name="Sun Z."/>
            <person name="Harris H.M."/>
            <person name="McCann A."/>
            <person name="Guo C."/>
            <person name="Argimon S."/>
            <person name="Zhang W."/>
            <person name="Yang X."/>
            <person name="Jeffery I.B."/>
            <person name="Cooney J.C."/>
            <person name="Kagawa T.F."/>
            <person name="Liu W."/>
            <person name="Song Y."/>
            <person name="Salvetti E."/>
            <person name="Wrobel A."/>
            <person name="Rasinkangas P."/>
            <person name="Parkhill J."/>
            <person name="Rea M.C."/>
            <person name="O'Sullivan O."/>
            <person name="Ritari J."/>
            <person name="Douillard F.P."/>
            <person name="Paul Ross R."/>
            <person name="Yang R."/>
            <person name="Briner A.E."/>
            <person name="Felis G.E."/>
            <person name="de Vos W.M."/>
            <person name="Barrangou R."/>
            <person name="Klaenhammer T.R."/>
            <person name="Caufield P.W."/>
            <person name="Cui Y."/>
            <person name="Zhang H."/>
            <person name="O'Toole P.W."/>
        </authorList>
    </citation>
    <scope>NUCLEOTIDE SEQUENCE [LARGE SCALE GENOMIC DNA]</scope>
    <source>
        <strain evidence="6 7">LMG 26013</strain>
    </source>
</reference>
<dbReference type="GO" id="GO:0005524">
    <property type="term" value="F:ATP binding"/>
    <property type="evidence" value="ECO:0007669"/>
    <property type="project" value="UniProtKB-KW"/>
</dbReference>
<dbReference type="GO" id="GO:0016887">
    <property type="term" value="F:ATP hydrolysis activity"/>
    <property type="evidence" value="ECO:0007669"/>
    <property type="project" value="InterPro"/>
</dbReference>
<dbReference type="PANTHER" id="PTHR42781">
    <property type="entry name" value="SPERMIDINE/PUTRESCINE IMPORT ATP-BINDING PROTEIN POTA"/>
    <property type="match status" value="1"/>
</dbReference>
<dbReference type="FunFam" id="3.40.50.300:FF:000042">
    <property type="entry name" value="Maltose/maltodextrin ABC transporter, ATP-binding protein"/>
    <property type="match status" value="1"/>
</dbReference>
<keyword evidence="3 6" id="KW-0067">ATP-binding</keyword>
<keyword evidence="4" id="KW-1278">Translocase</keyword>
<dbReference type="InterPro" id="IPR013611">
    <property type="entry name" value="Transp-assoc_OB_typ2"/>
</dbReference>
<organism evidence="6 7">
    <name type="scientific">Lactiplantibacillus xiangfangensis</name>
    <dbReference type="NCBI Taxonomy" id="942150"/>
    <lineage>
        <taxon>Bacteria</taxon>
        <taxon>Bacillati</taxon>
        <taxon>Bacillota</taxon>
        <taxon>Bacilli</taxon>
        <taxon>Lactobacillales</taxon>
        <taxon>Lactobacillaceae</taxon>
        <taxon>Lactiplantibacillus</taxon>
    </lineage>
</organism>
<evidence type="ECO:0000256" key="2">
    <source>
        <dbReference type="ARBA" id="ARBA00022741"/>
    </source>
</evidence>
<dbReference type="GO" id="GO:0043190">
    <property type="term" value="C:ATP-binding cassette (ABC) transporter complex"/>
    <property type="evidence" value="ECO:0007669"/>
    <property type="project" value="InterPro"/>
</dbReference>
<dbReference type="InterPro" id="IPR003439">
    <property type="entry name" value="ABC_transporter-like_ATP-bd"/>
</dbReference>
<evidence type="ECO:0000256" key="3">
    <source>
        <dbReference type="ARBA" id="ARBA00022840"/>
    </source>
</evidence>
<dbReference type="PROSITE" id="PS00211">
    <property type="entry name" value="ABC_TRANSPORTER_1"/>
    <property type="match status" value="1"/>
</dbReference>
<gene>
    <name evidence="6" type="ORF">IV64_GL001807</name>
</gene>
<dbReference type="SUPFAM" id="SSF52540">
    <property type="entry name" value="P-loop containing nucleoside triphosphate hydrolases"/>
    <property type="match status" value="1"/>
</dbReference>
<evidence type="ECO:0000313" key="7">
    <source>
        <dbReference type="Proteomes" id="UP000051783"/>
    </source>
</evidence>
<dbReference type="InterPro" id="IPR003593">
    <property type="entry name" value="AAA+_ATPase"/>
</dbReference>
<keyword evidence="2" id="KW-0547">Nucleotide-binding</keyword>
<keyword evidence="7" id="KW-1185">Reference proteome</keyword>
<dbReference type="InterPro" id="IPR050093">
    <property type="entry name" value="ABC_SmlMolc_Importer"/>
</dbReference>
<dbReference type="SUPFAM" id="SSF50331">
    <property type="entry name" value="MOP-like"/>
    <property type="match status" value="1"/>
</dbReference>
<dbReference type="Gene3D" id="3.40.50.300">
    <property type="entry name" value="P-loop containing nucleotide triphosphate hydrolases"/>
    <property type="match status" value="1"/>
</dbReference>
<evidence type="ECO:0000259" key="5">
    <source>
        <dbReference type="PROSITE" id="PS50893"/>
    </source>
</evidence>
<dbReference type="InterPro" id="IPR008995">
    <property type="entry name" value="Mo/tungstate-bd_C_term_dom"/>
</dbReference>
<dbReference type="Proteomes" id="UP000051783">
    <property type="component" value="Unassembled WGS sequence"/>
</dbReference>
<keyword evidence="1" id="KW-0813">Transport</keyword>
<dbReference type="AlphaFoldDB" id="A0A0R2MMM1"/>
<protein>
    <submittedName>
        <fullName evidence="6">ABC transporter, ATP-binding protein</fullName>
    </submittedName>
</protein>
<name>A0A0R2MMM1_9LACO</name>
<sequence length="328" mass="36109">MKYNDFTAVEKVSFNVQEHEFFTLLGPSGCGKSTTLRAIAGLNPVSEGQVILNGEDITKAPASNRHIGMVFQNYALFPNMTVFDNIGYGLKLAKQSKPEIQQKVHQVADLVHLTSAELKKGVAELSGGQQQRVAIARALAPQPPLLLLDEPLSNLDAKLREQLRNELKQLQRDAGITMIYVTHDQSEALMMSDHVAVFNIGHLEQLGEPEAIYKRPQTEFVSQFVGEANQIDAVMSSEPANGTHHYIRPEKITITAEPVSASAEQLMVSGRIAAANFLGFYFSYTVTTDYGPLTVINKHSRSEFKVGDQVNLVLPTKSILSYREGALV</sequence>
<proteinExistence type="predicted"/>
<dbReference type="GO" id="GO:0140359">
    <property type="term" value="F:ABC-type transporter activity"/>
    <property type="evidence" value="ECO:0007669"/>
    <property type="project" value="UniProtKB-ARBA"/>
</dbReference>
<dbReference type="InterPro" id="IPR017871">
    <property type="entry name" value="ABC_transporter-like_CS"/>
</dbReference>
<dbReference type="PROSITE" id="PS50893">
    <property type="entry name" value="ABC_TRANSPORTER_2"/>
    <property type="match status" value="1"/>
</dbReference>
<dbReference type="InterPro" id="IPR027417">
    <property type="entry name" value="P-loop_NTPase"/>
</dbReference>
<dbReference type="PANTHER" id="PTHR42781:SF4">
    <property type="entry name" value="SPERMIDINE_PUTRESCINE IMPORT ATP-BINDING PROTEIN POTA"/>
    <property type="match status" value="1"/>
</dbReference>
<comment type="caution">
    <text evidence="6">The sequence shown here is derived from an EMBL/GenBank/DDBJ whole genome shotgun (WGS) entry which is preliminary data.</text>
</comment>
<dbReference type="STRING" id="942150.IV64_GL001807"/>
<dbReference type="PATRIC" id="fig|942150.3.peg.1878"/>
<dbReference type="EMBL" id="JQCL01000001">
    <property type="protein sequence ID" value="KRO14959.1"/>
    <property type="molecule type" value="Genomic_DNA"/>
</dbReference>
<evidence type="ECO:0000256" key="4">
    <source>
        <dbReference type="ARBA" id="ARBA00022967"/>
    </source>
</evidence>
<evidence type="ECO:0000313" key="6">
    <source>
        <dbReference type="EMBL" id="KRO14959.1"/>
    </source>
</evidence>
<evidence type="ECO:0000256" key="1">
    <source>
        <dbReference type="ARBA" id="ARBA00022448"/>
    </source>
</evidence>